<proteinExistence type="predicted"/>
<evidence type="ECO:0000313" key="2">
    <source>
        <dbReference type="Proteomes" id="UP000030645"/>
    </source>
</evidence>
<sequence>MTREARIKGGKKVINEDCLLECETGGFYKKPKGRWNKARKRGMIKENLNRIKPEIVILQETKRETLNERMIGSLWRVRS</sequence>
<dbReference type="AlphaFoldDB" id="W9SJI5"/>
<organism evidence="1 2">
    <name type="scientific">Morus notabilis</name>
    <dbReference type="NCBI Taxonomy" id="981085"/>
    <lineage>
        <taxon>Eukaryota</taxon>
        <taxon>Viridiplantae</taxon>
        <taxon>Streptophyta</taxon>
        <taxon>Embryophyta</taxon>
        <taxon>Tracheophyta</taxon>
        <taxon>Spermatophyta</taxon>
        <taxon>Magnoliopsida</taxon>
        <taxon>eudicotyledons</taxon>
        <taxon>Gunneridae</taxon>
        <taxon>Pentapetalae</taxon>
        <taxon>rosids</taxon>
        <taxon>fabids</taxon>
        <taxon>Rosales</taxon>
        <taxon>Moraceae</taxon>
        <taxon>Moreae</taxon>
        <taxon>Morus</taxon>
    </lineage>
</organism>
<name>W9SJI5_9ROSA</name>
<gene>
    <name evidence="1" type="ORF">L484_020788</name>
</gene>
<reference evidence="2" key="1">
    <citation type="submission" date="2013-01" db="EMBL/GenBank/DDBJ databases">
        <title>Draft Genome Sequence of a Mulberry Tree, Morus notabilis C.K. Schneid.</title>
        <authorList>
            <person name="He N."/>
            <person name="Zhao S."/>
        </authorList>
    </citation>
    <scope>NUCLEOTIDE SEQUENCE</scope>
</reference>
<keyword evidence="2" id="KW-1185">Reference proteome</keyword>
<dbReference type="Proteomes" id="UP000030645">
    <property type="component" value="Unassembled WGS sequence"/>
</dbReference>
<accession>W9SJI5</accession>
<protein>
    <submittedName>
        <fullName evidence="1">Uncharacterized protein</fullName>
    </submittedName>
</protein>
<dbReference type="EMBL" id="KE345702">
    <property type="protein sequence ID" value="EXC11733.1"/>
    <property type="molecule type" value="Genomic_DNA"/>
</dbReference>
<evidence type="ECO:0000313" key="1">
    <source>
        <dbReference type="EMBL" id="EXC11733.1"/>
    </source>
</evidence>